<dbReference type="EMBL" id="JARQWQ010000028">
    <property type="protein sequence ID" value="KAK2562430.1"/>
    <property type="molecule type" value="Genomic_DNA"/>
</dbReference>
<accession>A0AAD9V6E3</accession>
<reference evidence="1" key="2">
    <citation type="journal article" date="2023" name="Science">
        <title>Genomic signatures of disease resistance in endangered staghorn corals.</title>
        <authorList>
            <person name="Vollmer S.V."/>
            <person name="Selwyn J.D."/>
            <person name="Despard B.A."/>
            <person name="Roesel C.L."/>
        </authorList>
    </citation>
    <scope>NUCLEOTIDE SEQUENCE</scope>
    <source>
        <strain evidence="1">K2</strain>
    </source>
</reference>
<keyword evidence="2" id="KW-1185">Reference proteome</keyword>
<gene>
    <name evidence="1" type="ORF">P5673_014082</name>
</gene>
<reference evidence="1" key="1">
    <citation type="journal article" date="2023" name="G3 (Bethesda)">
        <title>Whole genome assembly and annotation of the endangered Caribbean coral Acropora cervicornis.</title>
        <authorList>
            <person name="Selwyn J.D."/>
            <person name="Vollmer S.V."/>
        </authorList>
    </citation>
    <scope>NUCLEOTIDE SEQUENCE</scope>
    <source>
        <strain evidence="1">K2</strain>
    </source>
</reference>
<evidence type="ECO:0000313" key="2">
    <source>
        <dbReference type="Proteomes" id="UP001249851"/>
    </source>
</evidence>
<organism evidence="1 2">
    <name type="scientific">Acropora cervicornis</name>
    <name type="common">Staghorn coral</name>
    <dbReference type="NCBI Taxonomy" id="6130"/>
    <lineage>
        <taxon>Eukaryota</taxon>
        <taxon>Metazoa</taxon>
        <taxon>Cnidaria</taxon>
        <taxon>Anthozoa</taxon>
        <taxon>Hexacorallia</taxon>
        <taxon>Scleractinia</taxon>
        <taxon>Astrocoeniina</taxon>
        <taxon>Acroporidae</taxon>
        <taxon>Acropora</taxon>
    </lineage>
</organism>
<proteinExistence type="predicted"/>
<comment type="caution">
    <text evidence="1">The sequence shown here is derived from an EMBL/GenBank/DDBJ whole genome shotgun (WGS) entry which is preliminary data.</text>
</comment>
<dbReference type="Proteomes" id="UP001249851">
    <property type="component" value="Unassembled WGS sequence"/>
</dbReference>
<sequence length="94" mass="10807">MCFAVNCDKCGKKTWKGCGRHAEQVMKGIPQVQRIEVIYTNVPLNVPSLLKRRVLKQVNDRETGEHELNFIEQYRSSPEYSDDKGARLCVPRSI</sequence>
<protein>
    <submittedName>
        <fullName evidence="1">Uncharacterized protein</fullName>
    </submittedName>
</protein>
<dbReference type="PANTHER" id="PTHR34724">
    <property type="entry name" value="OS12G0596101 PROTEIN"/>
    <property type="match status" value="1"/>
</dbReference>
<evidence type="ECO:0000313" key="1">
    <source>
        <dbReference type="EMBL" id="KAK2562430.1"/>
    </source>
</evidence>
<dbReference type="AlphaFoldDB" id="A0AAD9V6E3"/>
<name>A0AAD9V6E3_ACRCE</name>
<dbReference type="PANTHER" id="PTHR34724:SF2">
    <property type="entry name" value="OS12G0596101 PROTEIN"/>
    <property type="match status" value="1"/>
</dbReference>